<proteinExistence type="predicted"/>
<dbReference type="eggNOG" id="ENOG502ZQ65">
    <property type="taxonomic scope" value="Bacteria"/>
</dbReference>
<protein>
    <submittedName>
        <fullName evidence="1">Uncharacterized protein</fullName>
    </submittedName>
</protein>
<keyword evidence="2" id="KW-1185">Reference proteome</keyword>
<dbReference type="RefSeq" id="WP_009502164.1">
    <property type="nucleotide sequence ID" value="NZ_ANIN01000002.1"/>
</dbReference>
<dbReference type="Proteomes" id="UP000023795">
    <property type="component" value="Unassembled WGS sequence"/>
</dbReference>
<evidence type="ECO:0000313" key="2">
    <source>
        <dbReference type="Proteomes" id="UP000023795"/>
    </source>
</evidence>
<dbReference type="AlphaFoldDB" id="L2F778"/>
<comment type="caution">
    <text evidence="1">The sequence shown here is derived from an EMBL/GenBank/DDBJ whole genome shotgun (WGS) entry which is preliminary data.</text>
</comment>
<gene>
    <name evidence="1" type="ORF">MOMA_08591</name>
</gene>
<reference evidence="1 2" key="1">
    <citation type="journal article" date="2013" name="Genome Announc.">
        <title>Genome Sequence of Moraxella macacae 0408225, a Novel Bacterial Species Isolated from a Cynomolgus Macaque with Epistaxis.</title>
        <authorList>
            <person name="Ladner J.T."/>
            <person name="Whitehouse C.A."/>
            <person name="Koroleva G.I."/>
            <person name="Palacios G.F."/>
        </authorList>
    </citation>
    <scope>NUCLEOTIDE SEQUENCE [LARGE SCALE GENOMIC DNA]</scope>
    <source>
        <strain evidence="1 2">0408225</strain>
    </source>
</reference>
<dbReference type="EMBL" id="ANIN01000002">
    <property type="protein sequence ID" value="ELA08606.1"/>
    <property type="molecule type" value="Genomic_DNA"/>
</dbReference>
<dbReference type="PATRIC" id="fig|1230338.3.peg.1844"/>
<organism evidence="1 2">
    <name type="scientific">Moraxella macacae 0408225</name>
    <dbReference type="NCBI Taxonomy" id="1230338"/>
    <lineage>
        <taxon>Bacteria</taxon>
        <taxon>Pseudomonadati</taxon>
        <taxon>Pseudomonadota</taxon>
        <taxon>Gammaproteobacteria</taxon>
        <taxon>Moraxellales</taxon>
        <taxon>Moraxellaceae</taxon>
        <taxon>Moraxella</taxon>
    </lineage>
</organism>
<dbReference type="STRING" id="1230338.MOMA_08591"/>
<evidence type="ECO:0000313" key="1">
    <source>
        <dbReference type="EMBL" id="ELA08606.1"/>
    </source>
</evidence>
<sequence>MKYAYQYWQNQLLAEMGIDRWALQTADVIELGVDELAESLAPLSKSNLSKPKLQEVSLAKTAPSLPNPDETTDHDTFDKTAKRFERFEYFEPTGNEPTDRELAKNPSKVVVSANVVDAFGLQMAVFADWVLIVDMAVLNQHEKQHKLWQSLLANLRLKAYDFQFPFISQALADQMCTDMIALATFAGMLHAIYPNTQQKPKLLHLTALPALFAKTPFDASYDLAVMLDDFRQKRDFWQTIQQRSQANQLSQQKELIGANRK</sequence>
<accession>L2F778</accession>
<name>L2F778_9GAMM</name>